<protein>
    <submittedName>
        <fullName evidence="1">YkgJ family cysteine cluster protein</fullName>
    </submittedName>
</protein>
<dbReference type="PANTHER" id="PTHR35866">
    <property type="entry name" value="PUTATIVE-RELATED"/>
    <property type="match status" value="1"/>
</dbReference>
<dbReference type="Pfam" id="PF03692">
    <property type="entry name" value="CxxCxxCC"/>
    <property type="match status" value="1"/>
</dbReference>
<proteinExistence type="predicted"/>
<evidence type="ECO:0000313" key="2">
    <source>
        <dbReference type="Proteomes" id="UP000599024"/>
    </source>
</evidence>
<evidence type="ECO:0000313" key="1">
    <source>
        <dbReference type="EMBL" id="MBC8207655.1"/>
    </source>
</evidence>
<dbReference type="EMBL" id="JACNLK010000008">
    <property type="protein sequence ID" value="MBC8207655.1"/>
    <property type="molecule type" value="Genomic_DNA"/>
</dbReference>
<accession>A0A8J6TB55</accession>
<organism evidence="1 2">
    <name type="scientific">Candidatus Desulfatifera sulfidica</name>
    <dbReference type="NCBI Taxonomy" id="2841691"/>
    <lineage>
        <taxon>Bacteria</taxon>
        <taxon>Pseudomonadati</taxon>
        <taxon>Thermodesulfobacteriota</taxon>
        <taxon>Desulfobulbia</taxon>
        <taxon>Desulfobulbales</taxon>
        <taxon>Desulfobulbaceae</taxon>
        <taxon>Candidatus Desulfatifera</taxon>
    </lineage>
</organism>
<dbReference type="InterPro" id="IPR005358">
    <property type="entry name" value="Puta_zinc/iron-chelating_dom"/>
</dbReference>
<dbReference type="AlphaFoldDB" id="A0A8J6TB55"/>
<name>A0A8J6TB55_9BACT</name>
<reference evidence="1 2" key="1">
    <citation type="submission" date="2020-08" db="EMBL/GenBank/DDBJ databases">
        <title>Bridging the membrane lipid divide: bacteria of the FCB group superphylum have the potential to synthesize archaeal ether lipids.</title>
        <authorList>
            <person name="Villanueva L."/>
            <person name="Von Meijenfeldt F.A.B."/>
            <person name="Westbye A.B."/>
            <person name="Yadav S."/>
            <person name="Hopmans E.C."/>
            <person name="Dutilh B.E."/>
            <person name="Sinninghe Damste J.S."/>
        </authorList>
    </citation>
    <scope>NUCLEOTIDE SEQUENCE [LARGE SCALE GENOMIC DNA]</scope>
    <source>
        <strain evidence="1">NIOZ-UU81</strain>
    </source>
</reference>
<dbReference type="PANTHER" id="PTHR35866:SF1">
    <property type="entry name" value="YKGJ FAMILY CYSTEINE CLUSTER PROTEIN"/>
    <property type="match status" value="1"/>
</dbReference>
<gene>
    <name evidence="1" type="ORF">H8E79_00590</name>
</gene>
<sequence length="252" mass="29394">MSHKQEFPEGMEPLGKKEFTFSCHSGVECFTLCCRNVDMILYPYDILRLKNCLGVDSQSFMQKHTRLVQGVHPYFPTVMLRLTEEKDCPFLAPEGCTVYRDRPSACRTYPLERAVDRNPAKGREQEFYFLTDHSYCLGHKENVNYTVKSWIRDQRLHDFNAIADLWTAMDTLFATNPWRGEGANGPKQQLAFMVCYDIDGFRQFAEEQELPDRFRLDKSTRKRIVSDDVELLKFGFEWLKLIFGGQSSLLPK</sequence>
<dbReference type="Proteomes" id="UP000599024">
    <property type="component" value="Unassembled WGS sequence"/>
</dbReference>
<comment type="caution">
    <text evidence="1">The sequence shown here is derived from an EMBL/GenBank/DDBJ whole genome shotgun (WGS) entry which is preliminary data.</text>
</comment>